<feature type="domain" description="N-acetyltransferase" evidence="7">
    <location>
        <begin position="1"/>
        <end position="185"/>
    </location>
</feature>
<feature type="compositionally biased region" description="Basic and acidic residues" evidence="6">
    <location>
        <begin position="332"/>
        <end position="342"/>
    </location>
</feature>
<dbReference type="KEGG" id="spu:581275"/>
<feature type="compositionally biased region" description="Low complexity" evidence="6">
    <location>
        <begin position="470"/>
        <end position="497"/>
    </location>
</feature>
<dbReference type="GO" id="GO:0005874">
    <property type="term" value="C:microtubule"/>
    <property type="evidence" value="ECO:0007669"/>
    <property type="project" value="InterPro"/>
</dbReference>
<feature type="compositionally biased region" description="Low complexity" evidence="6">
    <location>
        <begin position="255"/>
        <end position="264"/>
    </location>
</feature>
<accession>A0A7M7PQT6</accession>
<dbReference type="InParanoid" id="A0A7M7PQT6"/>
<dbReference type="EnsemblMetazoa" id="XM_030997840">
    <property type="protein sequence ID" value="XP_030853700"/>
    <property type="gene ID" value="LOC581275"/>
</dbReference>
<reference evidence="8" key="2">
    <citation type="submission" date="2021-01" db="UniProtKB">
        <authorList>
            <consortium name="EnsemblMetazoa"/>
        </authorList>
    </citation>
    <scope>IDENTIFICATION</scope>
</reference>
<evidence type="ECO:0000256" key="4">
    <source>
        <dbReference type="ARBA" id="ARBA00066570"/>
    </source>
</evidence>
<proteinExistence type="inferred from homology"/>
<comment type="similarity">
    <text evidence="5">Belongs to the acetyltransferase ATAT1 family.</text>
</comment>
<dbReference type="PANTHER" id="PTHR12327:SF0">
    <property type="entry name" value="ALPHA-TUBULIN N-ACETYLTRANSFERASE 1"/>
    <property type="match status" value="1"/>
</dbReference>
<dbReference type="Proteomes" id="UP000007110">
    <property type="component" value="Unassembled WGS sequence"/>
</dbReference>
<dbReference type="InterPro" id="IPR016181">
    <property type="entry name" value="Acyl_CoA_acyltransferase"/>
</dbReference>
<dbReference type="EC" id="2.3.1.108" evidence="4 5"/>
<dbReference type="OrthoDB" id="447510at2759"/>
<evidence type="ECO:0000256" key="5">
    <source>
        <dbReference type="HAMAP-Rule" id="MF_03130"/>
    </source>
</evidence>
<dbReference type="AlphaFoldDB" id="A0A7M7PQT6"/>
<dbReference type="Pfam" id="PF05301">
    <property type="entry name" value="Acetyltransf_16"/>
    <property type="match status" value="1"/>
</dbReference>
<sequence>MEFTFNVNHLFGESIAVVDRDLRPYRTHSHGSEDHQANLEKVIDQMGMASSKAQGLKHVITTARRLRFTDNKLYVVTDPMANGELGAVVGILKTGRKNLFVLDHHGNQTEMQPICVLDFYVHESCQRKGYGKKLFTHMLQAEGVKPHHLAIDRPSHKFQSFLMKHYKLRATIPQVNNFVIFEGFFNNQPETSYCRKRAMGKPPVPPNNRLVHQPSPTTPHRNATSSGVWGGGTSPSPVTARKRDKEVLRDVIPPSRGSLSSSGSNDGVAGLELSGLEISTRGMGAQASSYSRYAQSSTPPVGRAGSAGSRRGSFTNSPIAGSPLQGFSVGEQNRRNSLDNPRRGVANGNQPNTSKVSSSPPPFGHIGAFSTYNSHLQTQSRNGHLKVLPNSTPITNNRLDNQVTSNTAPTSNSQQQQQQNSAHNPSGNYVIDYTPPQKVMHSSWNVMGIPPSGKTRGSPSSNQNNTPYKGGSPAYQQSPQGQGQGQQGSPASKQSPGYRNQHWSSNGIF</sequence>
<dbReference type="PROSITE" id="PS51730">
    <property type="entry name" value="GNAT_ATAT"/>
    <property type="match status" value="1"/>
</dbReference>
<dbReference type="RefSeq" id="XP_030853700.1">
    <property type="nucleotide sequence ID" value="XM_030997840.1"/>
</dbReference>
<keyword evidence="2 5" id="KW-0012">Acyltransferase</keyword>
<organism evidence="8 9">
    <name type="scientific">Strongylocentrotus purpuratus</name>
    <name type="common">Purple sea urchin</name>
    <dbReference type="NCBI Taxonomy" id="7668"/>
    <lineage>
        <taxon>Eukaryota</taxon>
        <taxon>Metazoa</taxon>
        <taxon>Echinodermata</taxon>
        <taxon>Eleutherozoa</taxon>
        <taxon>Echinozoa</taxon>
        <taxon>Echinoidea</taxon>
        <taxon>Euechinoidea</taxon>
        <taxon>Echinacea</taxon>
        <taxon>Camarodonta</taxon>
        <taxon>Echinidea</taxon>
        <taxon>Strongylocentrotidae</taxon>
        <taxon>Strongylocentrotus</taxon>
    </lineage>
</organism>
<protein>
    <recommendedName>
        <fullName evidence="4 5">Alpha-tubulin N-acetyltransferase</fullName>
        <shortName evidence="5">Alpha-TAT</shortName>
        <shortName evidence="5">TAT</shortName>
        <ecNumber evidence="4 5">2.3.1.108</ecNumber>
    </recommendedName>
    <alternativeName>
        <fullName evidence="5">Acetyltransferase mec-17 homolog</fullName>
    </alternativeName>
</protein>
<comment type="function">
    <text evidence="5">Specifically acetylates 'Lys-40' in alpha-tubulin on the lumenal side of microtubules. Promotes microtubule destabilization and accelerates microtubule dynamics; this activity may be independent of acetylation activity. Acetylates alpha-tubulin with a slow enzymatic rate, due to a catalytic site that is not optimized for acetyl transfer. Enters the microtubule through each end and diffuses quickly throughout the lumen of microtubules. Acetylates only long/old microtubules because of its slow acetylation rate since it does not have time to act on dynamically unstable microtubules before the enzyme is released.</text>
</comment>
<dbReference type="GO" id="GO:0019799">
    <property type="term" value="F:tubulin N-acetyltransferase activity"/>
    <property type="evidence" value="ECO:0000318"/>
    <property type="project" value="GO_Central"/>
</dbReference>
<dbReference type="FunFam" id="3.40.630.30:FF:000060">
    <property type="entry name" value="Alpha-tubulin N-acetyltransferase 1"/>
    <property type="match status" value="1"/>
</dbReference>
<feature type="compositionally biased region" description="Low complexity" evidence="6">
    <location>
        <begin position="289"/>
        <end position="313"/>
    </location>
</feature>
<dbReference type="InterPro" id="IPR007965">
    <property type="entry name" value="GNAT_ATAT"/>
</dbReference>
<keyword evidence="9" id="KW-1185">Reference proteome</keyword>
<feature type="site" description="Crucial for catalytic activity" evidence="5">
    <location>
        <position position="54"/>
    </location>
</feature>
<feature type="compositionally biased region" description="Low complexity" evidence="6">
    <location>
        <begin position="405"/>
        <end position="426"/>
    </location>
</feature>
<feature type="compositionally biased region" description="Polar residues" evidence="6">
    <location>
        <begin position="389"/>
        <end position="404"/>
    </location>
</feature>
<dbReference type="Gene3D" id="6.20.370.120">
    <property type="match status" value="1"/>
</dbReference>
<reference evidence="9" key="1">
    <citation type="submission" date="2015-02" db="EMBL/GenBank/DDBJ databases">
        <title>Genome sequencing for Strongylocentrotus purpuratus.</title>
        <authorList>
            <person name="Murali S."/>
            <person name="Liu Y."/>
            <person name="Vee V."/>
            <person name="English A."/>
            <person name="Wang M."/>
            <person name="Skinner E."/>
            <person name="Han Y."/>
            <person name="Muzny D.M."/>
            <person name="Worley K.C."/>
            <person name="Gibbs R.A."/>
        </authorList>
    </citation>
    <scope>NUCLEOTIDE SEQUENCE</scope>
</reference>
<evidence type="ECO:0000259" key="7">
    <source>
        <dbReference type="PROSITE" id="PS51730"/>
    </source>
</evidence>
<feature type="region of interest" description="Disordered" evidence="6">
    <location>
        <begin position="289"/>
        <end position="369"/>
    </location>
</feature>
<evidence type="ECO:0000256" key="3">
    <source>
        <dbReference type="ARBA" id="ARBA00051998"/>
    </source>
</evidence>
<dbReference type="FunCoup" id="A0A7M7PQT6">
    <property type="interactions" value="253"/>
</dbReference>
<dbReference type="GeneID" id="581275"/>
<dbReference type="CDD" id="cd04301">
    <property type="entry name" value="NAT_SF"/>
    <property type="match status" value="1"/>
</dbReference>
<evidence type="ECO:0000313" key="9">
    <source>
        <dbReference type="Proteomes" id="UP000007110"/>
    </source>
</evidence>
<feature type="compositionally biased region" description="Polar residues" evidence="6">
    <location>
        <begin position="214"/>
        <end position="227"/>
    </location>
</feature>
<dbReference type="GO" id="GO:0070507">
    <property type="term" value="P:regulation of microtubule cytoskeleton organization"/>
    <property type="evidence" value="ECO:0007669"/>
    <property type="project" value="UniProtKB-UniRule"/>
</dbReference>
<feature type="binding site" evidence="5">
    <location>
        <begin position="155"/>
        <end position="164"/>
    </location>
    <ligand>
        <name>acetyl-CoA</name>
        <dbReference type="ChEBI" id="CHEBI:57288"/>
    </ligand>
</feature>
<feature type="compositionally biased region" description="Polar residues" evidence="6">
    <location>
        <begin position="455"/>
        <end position="467"/>
    </location>
</feature>
<name>A0A7M7PQT6_STRPU</name>
<dbReference type="InterPro" id="IPR038746">
    <property type="entry name" value="Atat"/>
</dbReference>
<evidence type="ECO:0000256" key="1">
    <source>
        <dbReference type="ARBA" id="ARBA00022679"/>
    </source>
</evidence>
<dbReference type="SUPFAM" id="SSF55729">
    <property type="entry name" value="Acyl-CoA N-acyltransferases (Nat)"/>
    <property type="match status" value="1"/>
</dbReference>
<evidence type="ECO:0000313" key="8">
    <source>
        <dbReference type="EnsemblMetazoa" id="XP_030853700"/>
    </source>
</evidence>
<dbReference type="PANTHER" id="PTHR12327">
    <property type="entry name" value="ALPHA-TUBULIN N-ACETYLTRANSFERASE 1"/>
    <property type="match status" value="1"/>
</dbReference>
<feature type="region of interest" description="Disordered" evidence="6">
    <location>
        <begin position="385"/>
        <end position="509"/>
    </location>
</feature>
<dbReference type="OMA" id="YNLRATI"/>
<comment type="catalytic activity">
    <reaction evidence="3 5">
        <text>L-lysyl-[alpha-tubulin] + acetyl-CoA = N(6)-acetyl-L-lysyl-[alpha-tubulin] + CoA + H(+)</text>
        <dbReference type="Rhea" id="RHEA:15277"/>
        <dbReference type="Rhea" id="RHEA-COMP:11278"/>
        <dbReference type="Rhea" id="RHEA-COMP:11279"/>
        <dbReference type="ChEBI" id="CHEBI:15378"/>
        <dbReference type="ChEBI" id="CHEBI:29969"/>
        <dbReference type="ChEBI" id="CHEBI:57287"/>
        <dbReference type="ChEBI" id="CHEBI:57288"/>
        <dbReference type="ChEBI" id="CHEBI:61930"/>
        <dbReference type="EC" id="2.3.1.108"/>
    </reaction>
</comment>
<feature type="compositionally biased region" description="Polar residues" evidence="6">
    <location>
        <begin position="347"/>
        <end position="358"/>
    </location>
</feature>
<dbReference type="GO" id="GO:0048666">
    <property type="term" value="P:neuron development"/>
    <property type="evidence" value="ECO:0007669"/>
    <property type="project" value="UniProtKB-UniRule"/>
</dbReference>
<keyword evidence="1 5" id="KW-0808">Transferase</keyword>
<evidence type="ECO:0000256" key="6">
    <source>
        <dbReference type="SAM" id="MobiDB-lite"/>
    </source>
</evidence>
<feature type="region of interest" description="Disordered" evidence="6">
    <location>
        <begin position="197"/>
        <end position="267"/>
    </location>
</feature>
<dbReference type="GO" id="GO:0000226">
    <property type="term" value="P:microtubule cytoskeleton organization"/>
    <property type="evidence" value="ECO:0000318"/>
    <property type="project" value="GO_Central"/>
</dbReference>
<dbReference type="Gene3D" id="3.40.630.30">
    <property type="match status" value="1"/>
</dbReference>
<feature type="binding site" evidence="5">
    <location>
        <begin position="119"/>
        <end position="132"/>
    </location>
    <ligand>
        <name>acetyl-CoA</name>
        <dbReference type="ChEBI" id="CHEBI:57288"/>
    </ligand>
</feature>
<dbReference type="HAMAP" id="MF_03130">
    <property type="entry name" value="mec17"/>
    <property type="match status" value="1"/>
</dbReference>
<evidence type="ECO:0000256" key="2">
    <source>
        <dbReference type="ARBA" id="ARBA00023315"/>
    </source>
</evidence>